<dbReference type="EMBL" id="JAPJUH010000005">
    <property type="protein sequence ID" value="MCX3266662.1"/>
    <property type="molecule type" value="Genomic_DNA"/>
</dbReference>
<reference evidence="2" key="1">
    <citation type="submission" date="2022-11" db="EMBL/GenBank/DDBJ databases">
        <authorList>
            <person name="Graham C."/>
            <person name="Newman J.D."/>
        </authorList>
    </citation>
    <scope>NUCLEOTIDE SEQUENCE</scope>
    <source>
        <strain evidence="2">DSM 19486</strain>
    </source>
</reference>
<keyword evidence="3" id="KW-1185">Reference proteome</keyword>
<comment type="caution">
    <text evidence="2">The sequence shown here is derived from an EMBL/GenBank/DDBJ whole genome shotgun (WGS) entry which is preliminary data.</text>
</comment>
<proteinExistence type="predicted"/>
<dbReference type="AlphaFoldDB" id="A0A9X3DG67"/>
<sequence>MKTRCTFLLLFIGFTAFAQKSDSTHMHYRFIRGGFIEHSTTLKTNKQIKNGVAKVMKGHKVVATGMYENNNRVGRWNFYRSKDSLDQIYNYTTKKVEYNAPDSLIFFEIDSLKAGDKVVPPMKIGGNYYGLFFLIQNFKIPKESNAYPGIHKVYLIFHLDVNGKLIKYDTEILLPVLKKTTTMDLSKLKEEDFDFSPAYLNGKSVASRYVYESTLTVN</sequence>
<evidence type="ECO:0000256" key="1">
    <source>
        <dbReference type="SAM" id="SignalP"/>
    </source>
</evidence>
<evidence type="ECO:0000313" key="2">
    <source>
        <dbReference type="EMBL" id="MCX3266662.1"/>
    </source>
</evidence>
<keyword evidence="1" id="KW-0732">Signal</keyword>
<organism evidence="2 3">
    <name type="scientific">Pedobacter agri</name>
    <dbReference type="NCBI Taxonomy" id="454586"/>
    <lineage>
        <taxon>Bacteria</taxon>
        <taxon>Pseudomonadati</taxon>
        <taxon>Bacteroidota</taxon>
        <taxon>Sphingobacteriia</taxon>
        <taxon>Sphingobacteriales</taxon>
        <taxon>Sphingobacteriaceae</taxon>
        <taxon>Pedobacter</taxon>
    </lineage>
</organism>
<evidence type="ECO:0000313" key="3">
    <source>
        <dbReference type="Proteomes" id="UP001142592"/>
    </source>
</evidence>
<feature type="chain" id="PRO_5040852211" evidence="1">
    <location>
        <begin position="19"/>
        <end position="218"/>
    </location>
</feature>
<gene>
    <name evidence="2" type="ORF">OQZ29_18030</name>
</gene>
<dbReference type="RefSeq" id="WP_010599113.1">
    <property type="nucleotide sequence ID" value="NZ_JAPJUH010000005.1"/>
</dbReference>
<protein>
    <submittedName>
        <fullName evidence="2">Uncharacterized protein</fullName>
    </submittedName>
</protein>
<name>A0A9X3DG67_9SPHI</name>
<dbReference type="Proteomes" id="UP001142592">
    <property type="component" value="Unassembled WGS sequence"/>
</dbReference>
<feature type="signal peptide" evidence="1">
    <location>
        <begin position="1"/>
        <end position="18"/>
    </location>
</feature>
<accession>A0A9X3DG67</accession>